<keyword evidence="3" id="KW-0407">Ion channel</keyword>
<dbReference type="AlphaFoldDB" id="A0A921JND1"/>
<proteinExistence type="predicted"/>
<name>A0A921JND1_LACJH</name>
<sequence>MATATTAGYGDISPQTFVDKIVNFVLMLVGIGVIGALTSSVTTYFVREDNIDADD</sequence>
<dbReference type="Proteomes" id="UP000732527">
    <property type="component" value="Unassembled WGS sequence"/>
</dbReference>
<keyword evidence="1" id="KW-1133">Transmembrane helix</keyword>
<gene>
    <name evidence="3" type="ORF">K8V69_03975</name>
</gene>
<evidence type="ECO:0000259" key="2">
    <source>
        <dbReference type="Pfam" id="PF07885"/>
    </source>
</evidence>
<keyword evidence="1" id="KW-0812">Transmembrane</keyword>
<dbReference type="Gene3D" id="1.10.287.70">
    <property type="match status" value="1"/>
</dbReference>
<dbReference type="SUPFAM" id="SSF81324">
    <property type="entry name" value="Voltage-gated potassium channels"/>
    <property type="match status" value="1"/>
</dbReference>
<dbReference type="GO" id="GO:0034220">
    <property type="term" value="P:monoatomic ion transmembrane transport"/>
    <property type="evidence" value="ECO:0007669"/>
    <property type="project" value="UniProtKB-KW"/>
</dbReference>
<reference evidence="3" key="1">
    <citation type="journal article" date="2021" name="PeerJ">
        <title>Extensive microbial diversity within the chicken gut microbiome revealed by metagenomics and culture.</title>
        <authorList>
            <person name="Gilroy R."/>
            <person name="Ravi A."/>
            <person name="Getino M."/>
            <person name="Pursley I."/>
            <person name="Horton D.L."/>
            <person name="Alikhan N.F."/>
            <person name="Baker D."/>
            <person name="Gharbi K."/>
            <person name="Hall N."/>
            <person name="Watson M."/>
            <person name="Adriaenssens E.M."/>
            <person name="Foster-Nyarko E."/>
            <person name="Jarju S."/>
            <person name="Secka A."/>
            <person name="Antonio M."/>
            <person name="Oren A."/>
            <person name="Chaudhuri R.R."/>
            <person name="La Ragione R."/>
            <person name="Hildebrand F."/>
            <person name="Pallen M.J."/>
        </authorList>
    </citation>
    <scope>NUCLEOTIDE SEQUENCE</scope>
    <source>
        <strain evidence="3">CHK192-2623</strain>
    </source>
</reference>
<evidence type="ECO:0000313" key="4">
    <source>
        <dbReference type="Proteomes" id="UP000732527"/>
    </source>
</evidence>
<keyword evidence="3" id="KW-0406">Ion transport</keyword>
<evidence type="ECO:0000313" key="3">
    <source>
        <dbReference type="EMBL" id="HJE49324.1"/>
    </source>
</evidence>
<organism evidence="3 4">
    <name type="scientific">Lactobacillus johnsonii</name>
    <dbReference type="NCBI Taxonomy" id="33959"/>
    <lineage>
        <taxon>Bacteria</taxon>
        <taxon>Bacillati</taxon>
        <taxon>Bacillota</taxon>
        <taxon>Bacilli</taxon>
        <taxon>Lactobacillales</taxon>
        <taxon>Lactobacillaceae</taxon>
        <taxon>Lactobacillus</taxon>
    </lineage>
</organism>
<dbReference type="EMBL" id="DYYQ01000021">
    <property type="protein sequence ID" value="HJE49324.1"/>
    <property type="molecule type" value="Genomic_DNA"/>
</dbReference>
<keyword evidence="3" id="KW-0813">Transport</keyword>
<reference evidence="3" key="2">
    <citation type="submission" date="2021-09" db="EMBL/GenBank/DDBJ databases">
        <authorList>
            <person name="Gilroy R."/>
        </authorList>
    </citation>
    <scope>NUCLEOTIDE SEQUENCE</scope>
    <source>
        <strain evidence="3">CHK192-2623</strain>
    </source>
</reference>
<dbReference type="InterPro" id="IPR013099">
    <property type="entry name" value="K_chnl_dom"/>
</dbReference>
<comment type="caution">
    <text evidence="3">The sequence shown here is derived from an EMBL/GenBank/DDBJ whole genome shotgun (WGS) entry which is preliminary data.</text>
</comment>
<protein>
    <submittedName>
        <fullName evidence="3">Potassium channel family protein</fullName>
    </submittedName>
</protein>
<evidence type="ECO:0000256" key="1">
    <source>
        <dbReference type="SAM" id="Phobius"/>
    </source>
</evidence>
<accession>A0A921JND1</accession>
<feature type="transmembrane region" description="Helical" evidence="1">
    <location>
        <begin position="21"/>
        <end position="46"/>
    </location>
</feature>
<dbReference type="Pfam" id="PF07885">
    <property type="entry name" value="Ion_trans_2"/>
    <property type="match status" value="1"/>
</dbReference>
<feature type="domain" description="Potassium channel" evidence="2">
    <location>
        <begin position="1"/>
        <end position="46"/>
    </location>
</feature>
<keyword evidence="1" id="KW-0472">Membrane</keyword>